<keyword evidence="3 4" id="KW-0663">Pyridoxal phosphate</keyword>
<dbReference type="InterPro" id="IPR050103">
    <property type="entry name" value="Class-III_PLP-dep_AT"/>
</dbReference>
<dbReference type="Pfam" id="PF00202">
    <property type="entry name" value="Aminotran_3"/>
    <property type="match status" value="1"/>
</dbReference>
<evidence type="ECO:0000313" key="6">
    <source>
        <dbReference type="Proteomes" id="UP000245137"/>
    </source>
</evidence>
<evidence type="ECO:0000256" key="2">
    <source>
        <dbReference type="ARBA" id="ARBA00022576"/>
    </source>
</evidence>
<name>A0A2U1SMJ6_METSR</name>
<sequence>MPSAASTASRHDMGSAFIAAPRWRRSSRSSAPLICRFRVPTKPARSSDRGGFAKSRNKIMAQVNLLSSRSSHLNSEGVYPAGWRIVSAKNCDVVLEREGRERRFVDLTSSYGAVNFGHRNPQIDPFLDAPADLTTGCYPREADDLSSWLCERLRLPFHRVLFQVGGSFAVTSALAIAQRQRPGKIVAIAGAFHGLGLDSLAATTAQRDWALQDSRLAKHLRTEVVHIHEGDPEPDWNKASCFLFEPVQGANGYIPLDLEWIGNLVDSARSHGVTIIADEIQAGFFRHGHLSPTRSAGIDSDIHLFSKSMTNGQSPLSAVVYDERFDEAVRLDSALAHTFQTSVYGYRAGSAVALYLDANPPFASVNAIQARLECMAIELRTVVGVEQVHVTGPSLSFGLGRPSIARAAILECFERGIMILGGGAGGERIRVAPPLTIDAAALDESAEIVLDVLARLPLQ</sequence>
<keyword evidence="5" id="KW-0808">Transferase</keyword>
<keyword evidence="6" id="KW-1185">Reference proteome</keyword>
<dbReference type="PANTHER" id="PTHR11986">
    <property type="entry name" value="AMINOTRANSFERASE CLASS III"/>
    <property type="match status" value="1"/>
</dbReference>
<dbReference type="Gene3D" id="3.90.1150.10">
    <property type="entry name" value="Aspartate Aminotransferase, domain 1"/>
    <property type="match status" value="1"/>
</dbReference>
<comment type="caution">
    <text evidence="5">The sequence shown here is derived from an EMBL/GenBank/DDBJ whole genome shotgun (WGS) entry which is preliminary data.</text>
</comment>
<dbReference type="EMBL" id="PUIV01000035">
    <property type="protein sequence ID" value="PWB92830.1"/>
    <property type="molecule type" value="Genomic_DNA"/>
</dbReference>
<comment type="cofactor">
    <cofactor evidence="1">
        <name>pyridoxal 5'-phosphate</name>
        <dbReference type="ChEBI" id="CHEBI:597326"/>
    </cofactor>
</comment>
<dbReference type="Gene3D" id="3.40.640.10">
    <property type="entry name" value="Type I PLP-dependent aspartate aminotransferase-like (Major domain)"/>
    <property type="match status" value="1"/>
</dbReference>
<dbReference type="InterPro" id="IPR015421">
    <property type="entry name" value="PyrdxlP-dep_Trfase_major"/>
</dbReference>
<dbReference type="SUPFAM" id="SSF53383">
    <property type="entry name" value="PLP-dependent transferases"/>
    <property type="match status" value="1"/>
</dbReference>
<evidence type="ECO:0000256" key="3">
    <source>
        <dbReference type="ARBA" id="ARBA00022898"/>
    </source>
</evidence>
<dbReference type="InterPro" id="IPR015424">
    <property type="entry name" value="PyrdxlP-dep_Trfase"/>
</dbReference>
<protein>
    <submittedName>
        <fullName evidence="5">Aminotransferase</fullName>
    </submittedName>
</protein>
<dbReference type="GO" id="GO:0030170">
    <property type="term" value="F:pyridoxal phosphate binding"/>
    <property type="evidence" value="ECO:0007669"/>
    <property type="project" value="InterPro"/>
</dbReference>
<organism evidence="5 6">
    <name type="scientific">Methylosinus sporium</name>
    <dbReference type="NCBI Taxonomy" id="428"/>
    <lineage>
        <taxon>Bacteria</taxon>
        <taxon>Pseudomonadati</taxon>
        <taxon>Pseudomonadota</taxon>
        <taxon>Alphaproteobacteria</taxon>
        <taxon>Hyphomicrobiales</taxon>
        <taxon>Methylocystaceae</taxon>
        <taxon>Methylosinus</taxon>
    </lineage>
</organism>
<reference evidence="5 6" key="1">
    <citation type="journal article" date="2018" name="Appl. Microbiol. Biotechnol.">
        <title>Co-cultivation of the strictly anaerobic methanogen Methanosarcina barkeri with aerobic methanotrophs in an oxygen-limited membrane bioreactor.</title>
        <authorList>
            <person name="In 't Zandt M.H."/>
            <person name="van den Bosch T.J.M."/>
            <person name="Rijkers R."/>
            <person name="van Kessel M.A.H.J."/>
            <person name="Jetten M.S.M."/>
            <person name="Welte C.U."/>
        </authorList>
    </citation>
    <scope>NUCLEOTIDE SEQUENCE [LARGE SCALE GENOMIC DNA]</scope>
    <source>
        <strain evidence="5 6">DSM 17706</strain>
    </source>
</reference>
<proteinExistence type="inferred from homology"/>
<dbReference type="InterPro" id="IPR005814">
    <property type="entry name" value="Aminotrans_3"/>
</dbReference>
<dbReference type="InterPro" id="IPR015422">
    <property type="entry name" value="PyrdxlP-dep_Trfase_small"/>
</dbReference>
<evidence type="ECO:0000313" key="5">
    <source>
        <dbReference type="EMBL" id="PWB92830.1"/>
    </source>
</evidence>
<dbReference type="GO" id="GO:0008483">
    <property type="term" value="F:transaminase activity"/>
    <property type="evidence" value="ECO:0007669"/>
    <property type="project" value="UniProtKB-KW"/>
</dbReference>
<comment type="similarity">
    <text evidence="4">Belongs to the class-III pyridoxal-phosphate-dependent aminotransferase family.</text>
</comment>
<evidence type="ECO:0000256" key="4">
    <source>
        <dbReference type="RuleBase" id="RU003560"/>
    </source>
</evidence>
<evidence type="ECO:0000256" key="1">
    <source>
        <dbReference type="ARBA" id="ARBA00001933"/>
    </source>
</evidence>
<keyword evidence="2 5" id="KW-0032">Aminotransferase</keyword>
<gene>
    <name evidence="5" type="ORF">C5689_16170</name>
</gene>
<accession>A0A2U1SMJ6</accession>
<dbReference type="GO" id="GO:0042802">
    <property type="term" value="F:identical protein binding"/>
    <property type="evidence" value="ECO:0007669"/>
    <property type="project" value="TreeGrafter"/>
</dbReference>
<dbReference type="Proteomes" id="UP000245137">
    <property type="component" value="Unassembled WGS sequence"/>
</dbReference>
<dbReference type="AlphaFoldDB" id="A0A2U1SMJ6"/>